<protein>
    <submittedName>
        <fullName evidence="1">Uncharacterized protein</fullName>
    </submittedName>
</protein>
<evidence type="ECO:0000313" key="2">
    <source>
        <dbReference type="Proteomes" id="UP000054217"/>
    </source>
</evidence>
<keyword evidence="2" id="KW-1185">Reference proteome</keyword>
<accession>A0A0C3N410</accession>
<sequence>MERTSPVESLVCLGETKYIDSTVIFISQLAPPSQNVWHRDQHSRGISPAVVAPFAGTFSTLSQSVLVN</sequence>
<proteinExistence type="predicted"/>
<name>A0A0C3N410_PISTI</name>
<gene>
    <name evidence="1" type="ORF">M404DRAFT_1007172</name>
</gene>
<evidence type="ECO:0000313" key="1">
    <source>
        <dbReference type="EMBL" id="KIN95794.1"/>
    </source>
</evidence>
<reference evidence="2" key="2">
    <citation type="submission" date="2015-01" db="EMBL/GenBank/DDBJ databases">
        <title>Evolutionary Origins and Diversification of the Mycorrhizal Mutualists.</title>
        <authorList>
            <consortium name="DOE Joint Genome Institute"/>
            <consortium name="Mycorrhizal Genomics Consortium"/>
            <person name="Kohler A."/>
            <person name="Kuo A."/>
            <person name="Nagy L.G."/>
            <person name="Floudas D."/>
            <person name="Copeland A."/>
            <person name="Barry K.W."/>
            <person name="Cichocki N."/>
            <person name="Veneault-Fourrey C."/>
            <person name="LaButti K."/>
            <person name="Lindquist E.A."/>
            <person name="Lipzen A."/>
            <person name="Lundell T."/>
            <person name="Morin E."/>
            <person name="Murat C."/>
            <person name="Riley R."/>
            <person name="Ohm R."/>
            <person name="Sun H."/>
            <person name="Tunlid A."/>
            <person name="Henrissat B."/>
            <person name="Grigoriev I.V."/>
            <person name="Hibbett D.S."/>
            <person name="Martin F."/>
        </authorList>
    </citation>
    <scope>NUCLEOTIDE SEQUENCE [LARGE SCALE GENOMIC DNA]</scope>
    <source>
        <strain evidence="2">Marx 270</strain>
    </source>
</reference>
<organism evidence="1 2">
    <name type="scientific">Pisolithus tinctorius Marx 270</name>
    <dbReference type="NCBI Taxonomy" id="870435"/>
    <lineage>
        <taxon>Eukaryota</taxon>
        <taxon>Fungi</taxon>
        <taxon>Dikarya</taxon>
        <taxon>Basidiomycota</taxon>
        <taxon>Agaricomycotina</taxon>
        <taxon>Agaricomycetes</taxon>
        <taxon>Agaricomycetidae</taxon>
        <taxon>Boletales</taxon>
        <taxon>Sclerodermatineae</taxon>
        <taxon>Pisolithaceae</taxon>
        <taxon>Pisolithus</taxon>
    </lineage>
</organism>
<dbReference type="EMBL" id="KN832060">
    <property type="protein sequence ID" value="KIN95794.1"/>
    <property type="molecule type" value="Genomic_DNA"/>
</dbReference>
<reference evidence="1 2" key="1">
    <citation type="submission" date="2014-04" db="EMBL/GenBank/DDBJ databases">
        <authorList>
            <consortium name="DOE Joint Genome Institute"/>
            <person name="Kuo A."/>
            <person name="Kohler A."/>
            <person name="Costa M.D."/>
            <person name="Nagy L.G."/>
            <person name="Floudas D."/>
            <person name="Copeland A."/>
            <person name="Barry K.W."/>
            <person name="Cichocki N."/>
            <person name="Veneault-Fourrey C."/>
            <person name="LaButti K."/>
            <person name="Lindquist E.A."/>
            <person name="Lipzen A."/>
            <person name="Lundell T."/>
            <person name="Morin E."/>
            <person name="Murat C."/>
            <person name="Sun H."/>
            <person name="Tunlid A."/>
            <person name="Henrissat B."/>
            <person name="Grigoriev I.V."/>
            <person name="Hibbett D.S."/>
            <person name="Martin F."/>
            <person name="Nordberg H.P."/>
            <person name="Cantor M.N."/>
            <person name="Hua S.X."/>
        </authorList>
    </citation>
    <scope>NUCLEOTIDE SEQUENCE [LARGE SCALE GENOMIC DNA]</scope>
    <source>
        <strain evidence="1 2">Marx 270</strain>
    </source>
</reference>
<dbReference type="Proteomes" id="UP000054217">
    <property type="component" value="Unassembled WGS sequence"/>
</dbReference>
<dbReference type="InParanoid" id="A0A0C3N410"/>
<dbReference type="HOGENOM" id="CLU_2794941_0_0_1"/>
<dbReference type="AlphaFoldDB" id="A0A0C3N410"/>